<accession>A0A9D1P9N5</accession>
<evidence type="ECO:0000256" key="2">
    <source>
        <dbReference type="ARBA" id="ARBA00023125"/>
    </source>
</evidence>
<dbReference type="Pfam" id="PF12802">
    <property type="entry name" value="MarR_2"/>
    <property type="match status" value="1"/>
</dbReference>
<name>A0A9D1P9N5_9FIRM</name>
<gene>
    <name evidence="5" type="ORF">IAA64_11585</name>
</gene>
<organism evidence="5 6">
    <name type="scientific">Candidatus Ornithocaccomicrobium faecavium</name>
    <dbReference type="NCBI Taxonomy" id="2840890"/>
    <lineage>
        <taxon>Bacteria</taxon>
        <taxon>Bacillati</taxon>
        <taxon>Bacillota</taxon>
        <taxon>Clostridia</taxon>
        <taxon>Candidatus Ornithocaccomicrobium</taxon>
    </lineage>
</organism>
<dbReference type="InterPro" id="IPR036390">
    <property type="entry name" value="WH_DNA-bd_sf"/>
</dbReference>
<dbReference type="PROSITE" id="PS50995">
    <property type="entry name" value="HTH_MARR_2"/>
    <property type="match status" value="1"/>
</dbReference>
<dbReference type="PANTHER" id="PTHR42756:SF1">
    <property type="entry name" value="TRANSCRIPTIONAL REPRESSOR OF EMRAB OPERON"/>
    <property type="match status" value="1"/>
</dbReference>
<keyword evidence="2" id="KW-0238">DNA-binding</keyword>
<dbReference type="Gene3D" id="1.10.10.10">
    <property type="entry name" value="Winged helix-like DNA-binding domain superfamily/Winged helix DNA-binding domain"/>
    <property type="match status" value="1"/>
</dbReference>
<dbReference type="SUPFAM" id="SSF46785">
    <property type="entry name" value="Winged helix' DNA-binding domain"/>
    <property type="match status" value="1"/>
</dbReference>
<dbReference type="AlphaFoldDB" id="A0A9D1P9N5"/>
<evidence type="ECO:0000313" key="5">
    <source>
        <dbReference type="EMBL" id="HIV28607.1"/>
    </source>
</evidence>
<dbReference type="EMBL" id="DVOT01000211">
    <property type="protein sequence ID" value="HIV28607.1"/>
    <property type="molecule type" value="Genomic_DNA"/>
</dbReference>
<keyword evidence="1" id="KW-0805">Transcription regulation</keyword>
<dbReference type="InterPro" id="IPR036388">
    <property type="entry name" value="WH-like_DNA-bd_sf"/>
</dbReference>
<evidence type="ECO:0000256" key="1">
    <source>
        <dbReference type="ARBA" id="ARBA00023015"/>
    </source>
</evidence>
<dbReference type="SMART" id="SM00347">
    <property type="entry name" value="HTH_MARR"/>
    <property type="match status" value="1"/>
</dbReference>
<dbReference type="GO" id="GO:0003677">
    <property type="term" value="F:DNA binding"/>
    <property type="evidence" value="ECO:0007669"/>
    <property type="project" value="UniProtKB-KW"/>
</dbReference>
<evidence type="ECO:0000313" key="6">
    <source>
        <dbReference type="Proteomes" id="UP000886884"/>
    </source>
</evidence>
<feature type="domain" description="HTH marR-type" evidence="4">
    <location>
        <begin position="1"/>
        <end position="137"/>
    </location>
</feature>
<evidence type="ECO:0000256" key="3">
    <source>
        <dbReference type="ARBA" id="ARBA00023163"/>
    </source>
</evidence>
<protein>
    <submittedName>
        <fullName evidence="5">MarR family transcriptional regulator</fullName>
    </submittedName>
</protein>
<dbReference type="Proteomes" id="UP000886884">
    <property type="component" value="Unassembled WGS sequence"/>
</dbReference>
<keyword evidence="3" id="KW-0804">Transcription</keyword>
<reference evidence="5" key="2">
    <citation type="journal article" date="2021" name="PeerJ">
        <title>Extensive microbial diversity within the chicken gut microbiome revealed by metagenomics and culture.</title>
        <authorList>
            <person name="Gilroy R."/>
            <person name="Ravi A."/>
            <person name="Getino M."/>
            <person name="Pursley I."/>
            <person name="Horton D.L."/>
            <person name="Alikhan N.F."/>
            <person name="Baker D."/>
            <person name="Gharbi K."/>
            <person name="Hall N."/>
            <person name="Watson M."/>
            <person name="Adriaenssens E.M."/>
            <person name="Foster-Nyarko E."/>
            <person name="Jarju S."/>
            <person name="Secka A."/>
            <person name="Antonio M."/>
            <person name="Oren A."/>
            <person name="Chaudhuri R.R."/>
            <person name="La Ragione R."/>
            <person name="Hildebrand F."/>
            <person name="Pallen M.J."/>
        </authorList>
    </citation>
    <scope>NUCLEOTIDE SEQUENCE</scope>
    <source>
        <strain evidence="5">CHK183-6373</strain>
    </source>
</reference>
<reference evidence="5" key="1">
    <citation type="submission" date="2020-10" db="EMBL/GenBank/DDBJ databases">
        <authorList>
            <person name="Gilroy R."/>
        </authorList>
    </citation>
    <scope>NUCLEOTIDE SEQUENCE</scope>
    <source>
        <strain evidence="5">CHK183-6373</strain>
    </source>
</reference>
<sequence length="141" mass="15563">MEMDCGGWISVLFHKLRKRVNADVQRLGLTGIQSRVIHFILIKSAEGPVYQRDVESAFGVSRSTVTGMLQQMEKDGLIQRVSVASDARLKSLVPTEKAVHLDAQVEERLHRAEQCLTQGLSDGQLTAFKEAAAQMAANLDN</sequence>
<evidence type="ECO:0000259" key="4">
    <source>
        <dbReference type="PROSITE" id="PS50995"/>
    </source>
</evidence>
<proteinExistence type="predicted"/>
<dbReference type="GO" id="GO:0003700">
    <property type="term" value="F:DNA-binding transcription factor activity"/>
    <property type="evidence" value="ECO:0007669"/>
    <property type="project" value="InterPro"/>
</dbReference>
<comment type="caution">
    <text evidence="5">The sequence shown here is derived from an EMBL/GenBank/DDBJ whole genome shotgun (WGS) entry which is preliminary data.</text>
</comment>
<dbReference type="InterPro" id="IPR000835">
    <property type="entry name" value="HTH_MarR-typ"/>
</dbReference>
<dbReference type="PANTHER" id="PTHR42756">
    <property type="entry name" value="TRANSCRIPTIONAL REGULATOR, MARR"/>
    <property type="match status" value="1"/>
</dbReference>